<feature type="binding site" evidence="5">
    <location>
        <position position="101"/>
    </location>
    <ligand>
        <name>a divalent metal cation</name>
        <dbReference type="ChEBI" id="CHEBI:60240"/>
    </ligand>
</feature>
<comment type="function">
    <text evidence="5">Nucleotidase that shows phosphatase activity on nucleoside 5'-monophosphates.</text>
</comment>
<name>A0A5M8P4M2_9BACT</name>
<protein>
    <recommendedName>
        <fullName evidence="5">5'-nucleotidase SurE</fullName>
        <ecNumber evidence="5">3.1.3.5</ecNumber>
    </recommendedName>
    <alternativeName>
        <fullName evidence="5">Nucleoside 5'-monophosphate phosphohydrolase</fullName>
    </alternativeName>
</protein>
<comment type="similarity">
    <text evidence="2 5">Belongs to the SurE nucleotidase family.</text>
</comment>
<feature type="binding site" evidence="5">
    <location>
        <position position="14"/>
    </location>
    <ligand>
        <name>a divalent metal cation</name>
        <dbReference type="ChEBI" id="CHEBI:60240"/>
    </ligand>
</feature>
<dbReference type="HAMAP" id="MF_00060">
    <property type="entry name" value="SurE"/>
    <property type="match status" value="1"/>
</dbReference>
<dbReference type="NCBIfam" id="NF001492">
    <property type="entry name" value="PRK00346.2-2"/>
    <property type="match status" value="1"/>
</dbReference>
<feature type="domain" description="Survival protein SurE-like phosphatase/nucleotidase" evidence="6">
    <location>
        <begin position="9"/>
        <end position="192"/>
    </location>
</feature>
<keyword evidence="3 5" id="KW-0479">Metal-binding</keyword>
<evidence type="ECO:0000256" key="1">
    <source>
        <dbReference type="ARBA" id="ARBA00000815"/>
    </source>
</evidence>
<dbReference type="GO" id="GO:0008253">
    <property type="term" value="F:5'-nucleotidase activity"/>
    <property type="evidence" value="ECO:0007669"/>
    <property type="project" value="UniProtKB-UniRule"/>
</dbReference>
<keyword evidence="5" id="KW-0963">Cytoplasm</keyword>
<feature type="binding site" evidence="5">
    <location>
        <position position="45"/>
    </location>
    <ligand>
        <name>a divalent metal cation</name>
        <dbReference type="ChEBI" id="CHEBI:60240"/>
    </ligand>
</feature>
<dbReference type="InterPro" id="IPR036523">
    <property type="entry name" value="SurE-like_sf"/>
</dbReference>
<feature type="binding site" evidence="5">
    <location>
        <position position="15"/>
    </location>
    <ligand>
        <name>a divalent metal cation</name>
        <dbReference type="ChEBI" id="CHEBI:60240"/>
    </ligand>
</feature>
<dbReference type="Proteomes" id="UP000324575">
    <property type="component" value="Unassembled WGS sequence"/>
</dbReference>
<evidence type="ECO:0000256" key="4">
    <source>
        <dbReference type="ARBA" id="ARBA00022801"/>
    </source>
</evidence>
<gene>
    <name evidence="5" type="primary">surE</name>
    <name evidence="7" type="ORF">EZS26_000016</name>
</gene>
<keyword evidence="4 5" id="KW-0378">Hydrolase</keyword>
<evidence type="ECO:0000256" key="2">
    <source>
        <dbReference type="ARBA" id="ARBA00011062"/>
    </source>
</evidence>
<comment type="cofactor">
    <cofactor evidence="5">
        <name>a divalent metal cation</name>
        <dbReference type="ChEBI" id="CHEBI:60240"/>
    </cofactor>
    <text evidence="5">Binds 1 divalent metal cation per subunit.</text>
</comment>
<dbReference type="InterPro" id="IPR002828">
    <property type="entry name" value="SurE-like_Pase/nucleotidase"/>
</dbReference>
<accession>A0A5M8P4M2</accession>
<dbReference type="GO" id="GO:0000166">
    <property type="term" value="F:nucleotide binding"/>
    <property type="evidence" value="ECO:0007669"/>
    <property type="project" value="UniProtKB-KW"/>
</dbReference>
<dbReference type="Pfam" id="PF01975">
    <property type="entry name" value="SurE"/>
    <property type="match status" value="1"/>
</dbReference>
<reference evidence="7 8" key="1">
    <citation type="submission" date="2019-03" db="EMBL/GenBank/DDBJ databases">
        <title>Single cell metagenomics reveals metabolic interactions within the superorganism composed of flagellate Streblomastix strix and complex community of Bacteroidetes bacteria on its surface.</title>
        <authorList>
            <person name="Treitli S.C."/>
            <person name="Kolisko M."/>
            <person name="Husnik F."/>
            <person name="Keeling P."/>
            <person name="Hampl V."/>
        </authorList>
    </citation>
    <scope>NUCLEOTIDE SEQUENCE [LARGE SCALE GENOMIC DNA]</scope>
    <source>
        <strain evidence="7">St1</strain>
    </source>
</reference>
<dbReference type="InterPro" id="IPR030048">
    <property type="entry name" value="SurE"/>
</dbReference>
<dbReference type="PANTHER" id="PTHR30457:SF0">
    <property type="entry name" value="PHOSPHATASE, PUTATIVE (AFU_ORTHOLOGUE AFUA_4G01070)-RELATED"/>
    <property type="match status" value="1"/>
</dbReference>
<comment type="caution">
    <text evidence="7">The sequence shown here is derived from an EMBL/GenBank/DDBJ whole genome shotgun (WGS) entry which is preliminary data.</text>
</comment>
<comment type="subcellular location">
    <subcellularLocation>
        <location evidence="5">Cytoplasm</location>
    </subcellularLocation>
</comment>
<organism evidence="7 8">
    <name type="scientific">Candidatus Ordinivivax streblomastigis</name>
    <dbReference type="NCBI Taxonomy" id="2540710"/>
    <lineage>
        <taxon>Bacteria</taxon>
        <taxon>Pseudomonadati</taxon>
        <taxon>Bacteroidota</taxon>
        <taxon>Bacteroidia</taxon>
        <taxon>Bacteroidales</taxon>
        <taxon>Candidatus Ordinivivax</taxon>
    </lineage>
</organism>
<evidence type="ECO:0000313" key="8">
    <source>
        <dbReference type="Proteomes" id="UP000324575"/>
    </source>
</evidence>
<dbReference type="EC" id="3.1.3.5" evidence="5"/>
<dbReference type="AlphaFoldDB" id="A0A5M8P4M2"/>
<dbReference type="EMBL" id="SNRX01000001">
    <property type="protein sequence ID" value="KAA6303465.1"/>
    <property type="molecule type" value="Genomic_DNA"/>
</dbReference>
<evidence type="ECO:0000256" key="3">
    <source>
        <dbReference type="ARBA" id="ARBA00022723"/>
    </source>
</evidence>
<dbReference type="SUPFAM" id="SSF64167">
    <property type="entry name" value="SurE-like"/>
    <property type="match status" value="1"/>
</dbReference>
<proteinExistence type="inferred from homology"/>
<sequence length="255" mass="27427">MSKNNKPLIFITNDDGIYAKGIHELIAGVRSLGDIVVIAPDGARSGMSSAISSQNPIRLNLLQQEEGLTVYSCTGTPVDCVKLGINEILDRKPDLIISGINHGSNAAICVIYSGTIGAALEGCILGIPALGVSLTNPDLDADFSQAVQYGTQIAEKILAEGLPKGVCLNLNIPNISKVKGLKICTQTPGYWTKEFQVGQDPFGRTVYWLTGEFLNEAPNDEHNDEWALNHGYAALVPLQLDMTAHSVVNILKKWE</sequence>
<dbReference type="GO" id="GO:0005737">
    <property type="term" value="C:cytoplasm"/>
    <property type="evidence" value="ECO:0007669"/>
    <property type="project" value="UniProtKB-SubCell"/>
</dbReference>
<dbReference type="PANTHER" id="PTHR30457">
    <property type="entry name" value="5'-NUCLEOTIDASE SURE"/>
    <property type="match status" value="1"/>
</dbReference>
<dbReference type="Gene3D" id="3.40.1210.10">
    <property type="entry name" value="Survival protein SurE-like phosphatase/nucleotidase"/>
    <property type="match status" value="1"/>
</dbReference>
<keyword evidence="5" id="KW-0547">Nucleotide-binding</keyword>
<comment type="catalytic activity">
    <reaction evidence="1 5">
        <text>a ribonucleoside 5'-phosphate + H2O = a ribonucleoside + phosphate</text>
        <dbReference type="Rhea" id="RHEA:12484"/>
        <dbReference type="ChEBI" id="CHEBI:15377"/>
        <dbReference type="ChEBI" id="CHEBI:18254"/>
        <dbReference type="ChEBI" id="CHEBI:43474"/>
        <dbReference type="ChEBI" id="CHEBI:58043"/>
        <dbReference type="EC" id="3.1.3.5"/>
    </reaction>
</comment>
<evidence type="ECO:0000313" key="7">
    <source>
        <dbReference type="EMBL" id="KAA6303465.1"/>
    </source>
</evidence>
<evidence type="ECO:0000259" key="6">
    <source>
        <dbReference type="Pfam" id="PF01975"/>
    </source>
</evidence>
<dbReference type="GO" id="GO:0046872">
    <property type="term" value="F:metal ion binding"/>
    <property type="evidence" value="ECO:0007669"/>
    <property type="project" value="UniProtKB-UniRule"/>
</dbReference>
<dbReference type="NCBIfam" id="TIGR00087">
    <property type="entry name" value="surE"/>
    <property type="match status" value="1"/>
</dbReference>
<evidence type="ECO:0000256" key="5">
    <source>
        <dbReference type="HAMAP-Rule" id="MF_00060"/>
    </source>
</evidence>